<dbReference type="PANTHER" id="PTHR36837">
    <property type="entry name" value="POLY(3-HYDROXYALKANOATE) POLYMERASE SUBUNIT PHAC"/>
    <property type="match status" value="1"/>
</dbReference>
<dbReference type="EMBL" id="FZNO01000017">
    <property type="protein sequence ID" value="SNR64893.1"/>
    <property type="molecule type" value="Genomic_DNA"/>
</dbReference>
<dbReference type="GO" id="GO:0042619">
    <property type="term" value="P:poly-hydroxybutyrate biosynthetic process"/>
    <property type="evidence" value="ECO:0007669"/>
    <property type="project" value="InterPro"/>
</dbReference>
<dbReference type="Proteomes" id="UP000198403">
    <property type="component" value="Unassembled WGS sequence"/>
</dbReference>
<evidence type="ECO:0000313" key="5">
    <source>
        <dbReference type="EMBL" id="SNR64893.1"/>
    </source>
</evidence>
<dbReference type="Gene3D" id="3.40.50.1820">
    <property type="entry name" value="alpha/beta hydrolase"/>
    <property type="match status" value="1"/>
</dbReference>
<reference evidence="5 6" key="1">
    <citation type="submission" date="2017-06" db="EMBL/GenBank/DDBJ databases">
        <authorList>
            <person name="Kim H.J."/>
            <person name="Triplett B.A."/>
        </authorList>
    </citation>
    <scope>NUCLEOTIDE SEQUENCE [LARGE SCALE GENOMIC DNA]</scope>
    <source>
        <strain evidence="5 6">DSM 44272</strain>
    </source>
</reference>
<dbReference type="SUPFAM" id="SSF53474">
    <property type="entry name" value="alpha/beta-Hydrolases"/>
    <property type="match status" value="1"/>
</dbReference>
<evidence type="ECO:0000313" key="6">
    <source>
        <dbReference type="Proteomes" id="UP000198403"/>
    </source>
</evidence>
<evidence type="ECO:0000256" key="2">
    <source>
        <dbReference type="ARBA" id="ARBA00023315"/>
    </source>
</evidence>
<dbReference type="OrthoDB" id="7208816at2"/>
<evidence type="ECO:0000259" key="4">
    <source>
        <dbReference type="Pfam" id="PF07167"/>
    </source>
</evidence>
<dbReference type="GO" id="GO:0016746">
    <property type="term" value="F:acyltransferase activity"/>
    <property type="evidence" value="ECO:0007669"/>
    <property type="project" value="UniProtKB-KW"/>
</dbReference>
<gene>
    <name evidence="5" type="ORF">SAMN06272737_11727</name>
</gene>
<evidence type="ECO:0000256" key="3">
    <source>
        <dbReference type="SAM" id="MobiDB-lite"/>
    </source>
</evidence>
<keyword evidence="2" id="KW-0012">Acyltransferase</keyword>
<name>A0A238Y2L0_9ACTN</name>
<feature type="region of interest" description="Disordered" evidence="3">
    <location>
        <begin position="1"/>
        <end position="38"/>
    </location>
</feature>
<dbReference type="Pfam" id="PF07167">
    <property type="entry name" value="PhaC_N"/>
    <property type="match status" value="1"/>
</dbReference>
<dbReference type="InterPro" id="IPR029058">
    <property type="entry name" value="AB_hydrolase_fold"/>
</dbReference>
<dbReference type="AlphaFoldDB" id="A0A238Y2L0"/>
<dbReference type="InterPro" id="IPR051321">
    <property type="entry name" value="PHA/PHB_synthase"/>
</dbReference>
<dbReference type="PANTHER" id="PTHR36837:SF5">
    <property type="entry name" value="POLY-3-HYDROXYBUTYRATE SYNTHASE"/>
    <property type="match status" value="1"/>
</dbReference>
<feature type="domain" description="Poly-beta-hydroxybutyrate polymerase N-terminal" evidence="4">
    <location>
        <begin position="107"/>
        <end position="274"/>
    </location>
</feature>
<proteinExistence type="predicted"/>
<protein>
    <submittedName>
        <fullName evidence="5">Polyhydroxyalkanoate synthase</fullName>
    </submittedName>
</protein>
<feature type="region of interest" description="Disordered" evidence="3">
    <location>
        <begin position="564"/>
        <end position="591"/>
    </location>
</feature>
<sequence length="591" mass="63669">MAQPATDPPAGKTDPPAPKTDGGAKPATGRPADPPEEATEAALGLDMVLVDAARGPLRRVIPPAGTALRLGAALARQPGTVVKRTGELARELGRITVGSSELAPGKKDKRFADPAWTGNPLLRRVMQAHLATARTAWELIEDADLDWQDDERIRFTATNLVDALAPSNLPVVNPLSLKAAIDTGGGSAVQGVKRLVRDLATPPRVPSMVEPDAFTVGEDLAATPGKVVFRTPVFELIRYTPTTETVREVPLIMVPPTINKFYIADLAPGRSIAEHYVGSGQQVFMMSWRNPDERHAEWGLDTYGQAILDAMDAVERATGSERVAFQSFCSGGIILAMVLAHLAATGRQDRVTAASYAVTVLDWSRAGTLSALMDEEAVKAATEKSRKKGYLDGAQLAEVFAWLRPNDLVWNYWVNNYLQGKPPPNFDILFWNGDTVRMSAALHRDFIEIAVGNALTEPGRATMLGSPVDLSAVTVDSYVTAGVADHICPWQACYRSTQLLGGDNRFILSTNGHIASLVNPPGNPKSTFQVAEATPPDPQQWLEQAETVKGSWWPDFMTWVGERSGGEVPAPTTPGDLEELGEAPGTYVFDK</sequence>
<keyword evidence="1" id="KW-0808">Transferase</keyword>
<accession>A0A238Y2L0</accession>
<dbReference type="InterPro" id="IPR010941">
    <property type="entry name" value="PhaC_N"/>
</dbReference>
<dbReference type="RefSeq" id="WP_089337433.1">
    <property type="nucleotide sequence ID" value="NZ_FZNO01000017.1"/>
</dbReference>
<organism evidence="5 6">
    <name type="scientific">Blastococcus mobilis</name>
    <dbReference type="NCBI Taxonomy" id="1938746"/>
    <lineage>
        <taxon>Bacteria</taxon>
        <taxon>Bacillati</taxon>
        <taxon>Actinomycetota</taxon>
        <taxon>Actinomycetes</taxon>
        <taxon>Geodermatophilales</taxon>
        <taxon>Geodermatophilaceae</taxon>
        <taxon>Blastococcus</taxon>
    </lineage>
</organism>
<evidence type="ECO:0000256" key="1">
    <source>
        <dbReference type="ARBA" id="ARBA00022679"/>
    </source>
</evidence>
<keyword evidence="6" id="KW-1185">Reference proteome</keyword>